<dbReference type="SUPFAM" id="SSF46767">
    <property type="entry name" value="Methylated DNA-protein cysteine methyltransferase, C-terminal domain"/>
    <property type="match status" value="1"/>
</dbReference>
<dbReference type="Pfam" id="PF01035">
    <property type="entry name" value="DNA_binding_1"/>
    <property type="match status" value="1"/>
</dbReference>
<evidence type="ECO:0000256" key="7">
    <source>
        <dbReference type="ARBA" id="ARBA00023204"/>
    </source>
</evidence>
<evidence type="ECO:0000256" key="5">
    <source>
        <dbReference type="ARBA" id="ARBA00022679"/>
    </source>
</evidence>
<dbReference type="PROSITE" id="PS00374">
    <property type="entry name" value="MGMT"/>
    <property type="match status" value="1"/>
</dbReference>
<dbReference type="PANTHER" id="PTHR10815:SF13">
    <property type="entry name" value="METHYLATED-DNA--PROTEIN-CYSTEINE METHYLTRANSFERASE"/>
    <property type="match status" value="1"/>
</dbReference>
<evidence type="ECO:0000256" key="4">
    <source>
        <dbReference type="ARBA" id="ARBA00022603"/>
    </source>
</evidence>
<name>A0A2X4PV92_9PORP</name>
<dbReference type="AlphaFoldDB" id="A0A2X4PV92"/>
<gene>
    <name evidence="10" type="primary">ada</name>
    <name evidence="10" type="ORF">NCTC12858_00287</name>
</gene>
<dbReference type="KEGG" id="pcre:NCTC12858_00287"/>
<dbReference type="InterPro" id="IPR001497">
    <property type="entry name" value="MethylDNA_cys_MeTrfase_AS"/>
</dbReference>
<dbReference type="InterPro" id="IPR036388">
    <property type="entry name" value="WH-like_DNA-bd_sf"/>
</dbReference>
<evidence type="ECO:0000256" key="8">
    <source>
        <dbReference type="ARBA" id="ARBA00049348"/>
    </source>
</evidence>
<keyword evidence="4" id="KW-0489">Methyltransferase</keyword>
<dbReference type="NCBIfam" id="TIGR00589">
    <property type="entry name" value="ogt"/>
    <property type="match status" value="1"/>
</dbReference>
<dbReference type="FunFam" id="1.10.10.10:FF:000214">
    <property type="entry name" value="Methylated-DNA--protein-cysteine methyltransferase"/>
    <property type="match status" value="1"/>
</dbReference>
<dbReference type="InterPro" id="IPR036217">
    <property type="entry name" value="MethylDNA_cys_MeTrfase_DNAb"/>
</dbReference>
<comment type="catalytic activity">
    <reaction evidence="8">
        <text>a 6-O-methyl-2'-deoxyguanosine in DNA + L-cysteinyl-[protein] = S-methyl-L-cysteinyl-[protein] + a 2'-deoxyguanosine in DNA</text>
        <dbReference type="Rhea" id="RHEA:24000"/>
        <dbReference type="Rhea" id="RHEA-COMP:10131"/>
        <dbReference type="Rhea" id="RHEA-COMP:10132"/>
        <dbReference type="Rhea" id="RHEA-COMP:11367"/>
        <dbReference type="Rhea" id="RHEA-COMP:11368"/>
        <dbReference type="ChEBI" id="CHEBI:29950"/>
        <dbReference type="ChEBI" id="CHEBI:82612"/>
        <dbReference type="ChEBI" id="CHEBI:85445"/>
        <dbReference type="ChEBI" id="CHEBI:85448"/>
        <dbReference type="EC" id="2.1.1.63"/>
    </reaction>
</comment>
<comment type="similarity">
    <text evidence="2">Belongs to the MGMT family.</text>
</comment>
<dbReference type="GO" id="GO:0003908">
    <property type="term" value="F:methylated-DNA-[protein]-cysteine S-methyltransferase activity"/>
    <property type="evidence" value="ECO:0007669"/>
    <property type="project" value="UniProtKB-EC"/>
</dbReference>
<dbReference type="InterPro" id="IPR014048">
    <property type="entry name" value="MethylDNA_cys_MeTrfase_DNA-bd"/>
</dbReference>
<organism evidence="10 11">
    <name type="scientific">Porphyromonas crevioricanis</name>
    <dbReference type="NCBI Taxonomy" id="393921"/>
    <lineage>
        <taxon>Bacteria</taxon>
        <taxon>Pseudomonadati</taxon>
        <taxon>Bacteroidota</taxon>
        <taxon>Bacteroidia</taxon>
        <taxon>Bacteroidales</taxon>
        <taxon>Porphyromonadaceae</taxon>
        <taxon>Porphyromonas</taxon>
    </lineage>
</organism>
<evidence type="ECO:0000259" key="9">
    <source>
        <dbReference type="Pfam" id="PF01035"/>
    </source>
</evidence>
<dbReference type="Proteomes" id="UP000249300">
    <property type="component" value="Chromosome 1"/>
</dbReference>
<keyword evidence="7" id="KW-0234">DNA repair</keyword>
<evidence type="ECO:0000313" key="10">
    <source>
        <dbReference type="EMBL" id="SQH72469.1"/>
    </source>
</evidence>
<accession>A0A2X4PV92</accession>
<reference evidence="10 11" key="1">
    <citation type="submission" date="2018-06" db="EMBL/GenBank/DDBJ databases">
        <authorList>
            <consortium name="Pathogen Informatics"/>
            <person name="Doyle S."/>
        </authorList>
    </citation>
    <scope>NUCLEOTIDE SEQUENCE [LARGE SCALE GENOMIC DNA]</scope>
    <source>
        <strain evidence="10 11">NCTC12858</strain>
    </source>
</reference>
<evidence type="ECO:0000313" key="11">
    <source>
        <dbReference type="Proteomes" id="UP000249300"/>
    </source>
</evidence>
<comment type="catalytic activity">
    <reaction evidence="1">
        <text>a 4-O-methyl-thymidine in DNA + L-cysteinyl-[protein] = a thymidine in DNA + S-methyl-L-cysteinyl-[protein]</text>
        <dbReference type="Rhea" id="RHEA:53428"/>
        <dbReference type="Rhea" id="RHEA-COMP:10131"/>
        <dbReference type="Rhea" id="RHEA-COMP:10132"/>
        <dbReference type="Rhea" id="RHEA-COMP:13555"/>
        <dbReference type="Rhea" id="RHEA-COMP:13556"/>
        <dbReference type="ChEBI" id="CHEBI:29950"/>
        <dbReference type="ChEBI" id="CHEBI:82612"/>
        <dbReference type="ChEBI" id="CHEBI:137386"/>
        <dbReference type="ChEBI" id="CHEBI:137387"/>
        <dbReference type="EC" id="2.1.1.63"/>
    </reaction>
</comment>
<protein>
    <recommendedName>
        <fullName evidence="3">methylated-DNA--[protein]-cysteine S-methyltransferase</fullName>
        <ecNumber evidence="3">2.1.1.63</ecNumber>
    </recommendedName>
</protein>
<evidence type="ECO:0000256" key="6">
    <source>
        <dbReference type="ARBA" id="ARBA00022763"/>
    </source>
</evidence>
<dbReference type="EC" id="2.1.1.63" evidence="3"/>
<dbReference type="GO" id="GO:0006281">
    <property type="term" value="P:DNA repair"/>
    <property type="evidence" value="ECO:0007669"/>
    <property type="project" value="UniProtKB-KW"/>
</dbReference>
<keyword evidence="6" id="KW-0227">DNA damage</keyword>
<dbReference type="RefSeq" id="WP_023937267.1">
    <property type="nucleotide sequence ID" value="NZ_FUXH01000015.1"/>
</dbReference>
<sequence length="212" mass="23396">MRSVTLLSAKDLATCPPICHIVFRNSERGVEKPGEFPAGVLRYAGFDWQVYSLERGEKQSLEHILISGIKLLGPSLSVKDDVEGTPLSLADFPQETMGLFYYGDKERNERLTQPKKIVPLFEPMSTASLLEQQVWSALCRIPIGCCCSYSAIAEFIGRPRAVRAVASAIGRNPLAPIVPCHRVVRSDGSIGGYYYGTDIKQSILAYERSIAK</sequence>
<dbReference type="OrthoDB" id="9802228at2"/>
<feature type="domain" description="Methylated-DNA-[protein]-cysteine S-methyltransferase DNA binding" evidence="9">
    <location>
        <begin position="131"/>
        <end position="208"/>
    </location>
</feature>
<evidence type="ECO:0000256" key="2">
    <source>
        <dbReference type="ARBA" id="ARBA00008711"/>
    </source>
</evidence>
<evidence type="ECO:0000256" key="1">
    <source>
        <dbReference type="ARBA" id="ARBA00001286"/>
    </source>
</evidence>
<dbReference type="CDD" id="cd06445">
    <property type="entry name" value="ATase"/>
    <property type="match status" value="1"/>
</dbReference>
<proteinExistence type="inferred from homology"/>
<dbReference type="Gene3D" id="1.10.10.10">
    <property type="entry name" value="Winged helix-like DNA-binding domain superfamily/Winged helix DNA-binding domain"/>
    <property type="match status" value="1"/>
</dbReference>
<dbReference type="GO" id="GO:0032259">
    <property type="term" value="P:methylation"/>
    <property type="evidence" value="ECO:0007669"/>
    <property type="project" value="UniProtKB-KW"/>
</dbReference>
<keyword evidence="11" id="KW-1185">Reference proteome</keyword>
<dbReference type="PANTHER" id="PTHR10815">
    <property type="entry name" value="METHYLATED-DNA--PROTEIN-CYSTEINE METHYLTRANSFERASE"/>
    <property type="match status" value="1"/>
</dbReference>
<evidence type="ECO:0000256" key="3">
    <source>
        <dbReference type="ARBA" id="ARBA00011918"/>
    </source>
</evidence>
<keyword evidence="5" id="KW-0808">Transferase</keyword>
<dbReference type="EMBL" id="LS483447">
    <property type="protein sequence ID" value="SQH72469.1"/>
    <property type="molecule type" value="Genomic_DNA"/>
</dbReference>